<feature type="region of interest" description="Disordered" evidence="7">
    <location>
        <begin position="1"/>
        <end position="79"/>
    </location>
</feature>
<dbReference type="GO" id="GO:0005737">
    <property type="term" value="C:cytoplasm"/>
    <property type="evidence" value="ECO:0007669"/>
    <property type="project" value="UniProtKB-SubCell"/>
</dbReference>
<sequence length="170" mass="18746">MARVAKSKKNRDISVHSRAARRAASPSLDVDKSILDTKTEKESGGHASTYGGILKKKKQKPLSRQQRVRQEKGMERAEQNLDKLSKKVADSHLREKKVKTRNAAWDDLNEKIVVKPVTTNVRTHADGDPGEYEVEKDVAEVDDVVLDSLAAIGATPAEGDPEQVPVDEVL</sequence>
<evidence type="ECO:0000256" key="1">
    <source>
        <dbReference type="ARBA" id="ARBA00004123"/>
    </source>
</evidence>
<evidence type="ECO:0000256" key="2">
    <source>
        <dbReference type="ARBA" id="ARBA00004496"/>
    </source>
</evidence>
<comment type="subcellular location">
    <subcellularLocation>
        <location evidence="2">Cytoplasm</location>
    </subcellularLocation>
    <subcellularLocation>
        <location evidence="1">Nucleus</location>
    </subcellularLocation>
</comment>
<evidence type="ECO:0000313" key="8">
    <source>
        <dbReference type="EMBL" id="KAF2225665.1"/>
    </source>
</evidence>
<keyword evidence="9" id="KW-1185">Reference proteome</keyword>
<dbReference type="EMBL" id="ML992503">
    <property type="protein sequence ID" value="KAF2225665.1"/>
    <property type="molecule type" value="Genomic_DNA"/>
</dbReference>
<dbReference type="InterPro" id="IPR053278">
    <property type="entry name" value="Pre-60S_factor_ECM1"/>
</dbReference>
<feature type="compositionally biased region" description="Basic and acidic residues" evidence="7">
    <location>
        <begin position="29"/>
        <end position="44"/>
    </location>
</feature>
<dbReference type="Pfam" id="PF09135">
    <property type="entry name" value="Alb1"/>
    <property type="match status" value="1"/>
</dbReference>
<evidence type="ECO:0000256" key="7">
    <source>
        <dbReference type="SAM" id="MobiDB-lite"/>
    </source>
</evidence>
<accession>A0A6A6GIU2</accession>
<dbReference type="GO" id="GO:0005730">
    <property type="term" value="C:nucleolus"/>
    <property type="evidence" value="ECO:0007669"/>
    <property type="project" value="TreeGrafter"/>
</dbReference>
<keyword evidence="4" id="KW-0963">Cytoplasm</keyword>
<name>A0A6A6GIU2_9PEZI</name>
<dbReference type="GO" id="GO:0000055">
    <property type="term" value="P:ribosomal large subunit export from nucleus"/>
    <property type="evidence" value="ECO:0007669"/>
    <property type="project" value="TreeGrafter"/>
</dbReference>
<dbReference type="PANTHER" id="PTHR28280">
    <property type="entry name" value="SHUTTLING PRE-60S FACTOR ECM1"/>
    <property type="match status" value="1"/>
</dbReference>
<organism evidence="8 9">
    <name type="scientific">Elsinoe ampelina</name>
    <dbReference type="NCBI Taxonomy" id="302913"/>
    <lineage>
        <taxon>Eukaryota</taxon>
        <taxon>Fungi</taxon>
        <taxon>Dikarya</taxon>
        <taxon>Ascomycota</taxon>
        <taxon>Pezizomycotina</taxon>
        <taxon>Dothideomycetes</taxon>
        <taxon>Dothideomycetidae</taxon>
        <taxon>Myriangiales</taxon>
        <taxon>Elsinoaceae</taxon>
        <taxon>Elsinoe</taxon>
    </lineage>
</organism>
<evidence type="ECO:0000256" key="3">
    <source>
        <dbReference type="ARBA" id="ARBA00022448"/>
    </source>
</evidence>
<gene>
    <name evidence="8" type="ORF">BDZ85DRAFT_257881</name>
</gene>
<dbReference type="GO" id="GO:0030687">
    <property type="term" value="C:preribosome, large subunit precursor"/>
    <property type="evidence" value="ECO:0007669"/>
    <property type="project" value="TreeGrafter"/>
</dbReference>
<proteinExistence type="predicted"/>
<dbReference type="InterPro" id="IPR022784">
    <property type="entry name" value="Ribosome_bgen_Alb1"/>
</dbReference>
<evidence type="ECO:0000256" key="4">
    <source>
        <dbReference type="ARBA" id="ARBA00022490"/>
    </source>
</evidence>
<evidence type="ECO:0000256" key="5">
    <source>
        <dbReference type="ARBA" id="ARBA00022517"/>
    </source>
</evidence>
<dbReference type="Proteomes" id="UP000799538">
    <property type="component" value="Unassembled WGS sequence"/>
</dbReference>
<dbReference type="AlphaFoldDB" id="A0A6A6GIU2"/>
<keyword evidence="5" id="KW-0690">Ribosome biogenesis</keyword>
<keyword evidence="6" id="KW-0539">Nucleus</keyword>
<dbReference type="OrthoDB" id="5304887at2759"/>
<evidence type="ECO:0000256" key="6">
    <source>
        <dbReference type="ARBA" id="ARBA00023242"/>
    </source>
</evidence>
<keyword evidence="3" id="KW-0813">Transport</keyword>
<evidence type="ECO:0000313" key="9">
    <source>
        <dbReference type="Proteomes" id="UP000799538"/>
    </source>
</evidence>
<dbReference type="PANTHER" id="PTHR28280:SF1">
    <property type="entry name" value="SHUTTLING PRE-60S FACTOR ECM1"/>
    <property type="match status" value="1"/>
</dbReference>
<reference evidence="9" key="1">
    <citation type="journal article" date="2020" name="Stud. Mycol.">
        <title>101 Dothideomycetes genomes: A test case for predicting lifestyles and emergence of pathogens.</title>
        <authorList>
            <person name="Haridas S."/>
            <person name="Albert R."/>
            <person name="Binder M."/>
            <person name="Bloem J."/>
            <person name="LaButti K."/>
            <person name="Salamov A."/>
            <person name="Andreopoulos B."/>
            <person name="Baker S."/>
            <person name="Barry K."/>
            <person name="Bills G."/>
            <person name="Bluhm B."/>
            <person name="Cannon C."/>
            <person name="Castanera R."/>
            <person name="Culley D."/>
            <person name="Daum C."/>
            <person name="Ezra D."/>
            <person name="Gonzalez J."/>
            <person name="Henrissat B."/>
            <person name="Kuo A."/>
            <person name="Liang C."/>
            <person name="Lipzen A."/>
            <person name="Lutzoni F."/>
            <person name="Magnuson J."/>
            <person name="Mondo S."/>
            <person name="Nolan M."/>
            <person name="Ohm R."/>
            <person name="Pangilinan J."/>
            <person name="Park H.-J."/>
            <person name="Ramirez L."/>
            <person name="Alfaro M."/>
            <person name="Sun H."/>
            <person name="Tritt A."/>
            <person name="Yoshinaga Y."/>
            <person name="Zwiers L.-H."/>
            <person name="Turgeon B."/>
            <person name="Goodwin S."/>
            <person name="Spatafora J."/>
            <person name="Crous P."/>
            <person name="Grigoriev I."/>
        </authorList>
    </citation>
    <scope>NUCLEOTIDE SEQUENCE [LARGE SCALE GENOMIC DNA]</scope>
    <source>
        <strain evidence="9">CECT 20119</strain>
    </source>
</reference>
<feature type="compositionally biased region" description="Basic and acidic residues" evidence="7">
    <location>
        <begin position="68"/>
        <end position="79"/>
    </location>
</feature>
<protein>
    <submittedName>
        <fullName evidence="8">Alb1-domain-containing protein</fullName>
    </submittedName>
</protein>